<protein>
    <recommendedName>
        <fullName evidence="8">Glutaredoxin</fullName>
    </recommendedName>
</protein>
<dbReference type="AlphaFoldDB" id="E8Q669"/>
<evidence type="ECO:0000256" key="9">
    <source>
        <dbReference type="PIRSR" id="PIRSR005894-2"/>
    </source>
</evidence>
<dbReference type="RefSeq" id="WP_013516688.1">
    <property type="nucleotide sequence ID" value="NC_014909.2"/>
</dbReference>
<keyword evidence="3 9" id="KW-0001">2Fe-2S</keyword>
<evidence type="ECO:0000256" key="1">
    <source>
        <dbReference type="ARBA" id="ARBA00002853"/>
    </source>
</evidence>
<evidence type="ECO:0000313" key="12">
    <source>
        <dbReference type="Proteomes" id="UP000007464"/>
    </source>
</evidence>
<evidence type="ECO:0000256" key="2">
    <source>
        <dbReference type="ARBA" id="ARBA00009630"/>
    </source>
</evidence>
<keyword evidence="7" id="KW-0676">Redox-active center</keyword>
<evidence type="ECO:0000256" key="6">
    <source>
        <dbReference type="ARBA" id="ARBA00023014"/>
    </source>
</evidence>
<keyword evidence="6 9" id="KW-0411">Iron-sulfur</keyword>
<keyword evidence="12" id="KW-1185">Reference proteome</keyword>
<evidence type="ECO:0000256" key="8">
    <source>
        <dbReference type="PIRNR" id="PIRNR005894"/>
    </source>
</evidence>
<sequence length="110" mass="12574">MNNTIKTIKQQIKTHPILLYMKGTPNIFKCGFSSKASQILSEYIKSFVYIDVLVHTDIRSALPSFSNWPTFPQLWVEGKLIGGFDILSDMHQDGSLKKLIDPIKIKYNLD</sequence>
<reference evidence="11 12" key="1">
    <citation type="journal article" date="2010" name="BMC Genomics">
        <title>Unprecedented loss of ammonia assimilation capability in a urease-encoding bacterial mutualist.</title>
        <authorList>
            <person name="Williams L.E."/>
            <person name="Wernegreen J.J."/>
        </authorList>
    </citation>
    <scope>NUCLEOTIDE SEQUENCE [LARGE SCALE GENOMIC DNA]</scope>
    <source>
        <strain evidence="11 12">BVAF</strain>
    </source>
</reference>
<dbReference type="InterPro" id="IPR002109">
    <property type="entry name" value="Glutaredoxin"/>
</dbReference>
<feature type="binding site" evidence="9">
    <location>
        <position position="30"/>
    </location>
    <ligand>
        <name>[2Fe-2S] cluster</name>
        <dbReference type="ChEBI" id="CHEBI:190135"/>
        <note>ligand shared between dimeric partners</note>
    </ligand>
</feature>
<evidence type="ECO:0000256" key="5">
    <source>
        <dbReference type="ARBA" id="ARBA00023004"/>
    </source>
</evidence>
<evidence type="ECO:0000259" key="10">
    <source>
        <dbReference type="Pfam" id="PF00462"/>
    </source>
</evidence>
<comment type="function">
    <text evidence="1">Monothiol glutaredoxin involved in the biogenesis of iron-sulfur clusters.</text>
</comment>
<dbReference type="PANTHER" id="PTHR10293:SF72">
    <property type="entry name" value="MONOTHIOL GLUTAREDOXIN-S14, CHLOROPLASTIC"/>
    <property type="match status" value="1"/>
</dbReference>
<dbReference type="Gene3D" id="3.40.30.10">
    <property type="entry name" value="Glutaredoxin"/>
    <property type="match status" value="1"/>
</dbReference>
<evidence type="ECO:0000256" key="4">
    <source>
        <dbReference type="ARBA" id="ARBA00022723"/>
    </source>
</evidence>
<dbReference type="KEGG" id="bva:BVAF_370"/>
<dbReference type="PIRSF" id="PIRSF005894">
    <property type="entry name" value="Monothiol_GRX"/>
    <property type="match status" value="1"/>
</dbReference>
<dbReference type="OrthoDB" id="9804115at2"/>
<dbReference type="PROSITE" id="PS51354">
    <property type="entry name" value="GLUTAREDOXIN_2"/>
    <property type="match status" value="1"/>
</dbReference>
<feature type="domain" description="Glutaredoxin" evidence="10">
    <location>
        <begin position="17"/>
        <end position="81"/>
    </location>
</feature>
<dbReference type="HOGENOM" id="CLU_026126_2_1_6"/>
<proteinExistence type="inferred from homology"/>
<keyword evidence="5 9" id="KW-0408">Iron</keyword>
<dbReference type="SUPFAM" id="SSF52833">
    <property type="entry name" value="Thioredoxin-like"/>
    <property type="match status" value="1"/>
</dbReference>
<dbReference type="EMBL" id="CP002189">
    <property type="protein sequence ID" value="ADV33763.1"/>
    <property type="molecule type" value="Genomic_DNA"/>
</dbReference>
<organism evidence="11 12">
    <name type="scientific">Blochmanniella vafra (strain BVAF)</name>
    <dbReference type="NCBI Taxonomy" id="859654"/>
    <lineage>
        <taxon>Bacteria</taxon>
        <taxon>Pseudomonadati</taxon>
        <taxon>Pseudomonadota</taxon>
        <taxon>Gammaproteobacteria</taxon>
        <taxon>Enterobacterales</taxon>
        <taxon>Enterobacteriaceae</taxon>
        <taxon>ant endosymbionts</taxon>
        <taxon>Candidatus Blochmanniella</taxon>
    </lineage>
</organism>
<dbReference type="PANTHER" id="PTHR10293">
    <property type="entry name" value="GLUTAREDOXIN FAMILY MEMBER"/>
    <property type="match status" value="1"/>
</dbReference>
<comment type="similarity">
    <text evidence="2 8">Belongs to the glutaredoxin family. Monothiol subfamily.</text>
</comment>
<dbReference type="InterPro" id="IPR033658">
    <property type="entry name" value="GRX_PICOT-like"/>
</dbReference>
<evidence type="ECO:0000313" key="11">
    <source>
        <dbReference type="EMBL" id="ADV33763.1"/>
    </source>
</evidence>
<dbReference type="InterPro" id="IPR014434">
    <property type="entry name" value="Monothiol_GRX"/>
</dbReference>
<dbReference type="GO" id="GO:0051537">
    <property type="term" value="F:2 iron, 2 sulfur cluster binding"/>
    <property type="evidence" value="ECO:0007669"/>
    <property type="project" value="UniProtKB-KW"/>
</dbReference>
<dbReference type="InterPro" id="IPR036249">
    <property type="entry name" value="Thioredoxin-like_sf"/>
</dbReference>
<keyword evidence="4 9" id="KW-0479">Metal-binding</keyword>
<dbReference type="Proteomes" id="UP000007464">
    <property type="component" value="Chromosome"/>
</dbReference>
<dbReference type="GO" id="GO:0015036">
    <property type="term" value="F:disulfide oxidoreductase activity"/>
    <property type="evidence" value="ECO:0007669"/>
    <property type="project" value="InterPro"/>
</dbReference>
<dbReference type="InterPro" id="IPR004480">
    <property type="entry name" value="Monothiol_GRX-rel"/>
</dbReference>
<accession>E8Q669</accession>
<dbReference type="NCBIfam" id="TIGR00365">
    <property type="entry name" value="Grx4 family monothiol glutaredoxin"/>
    <property type="match status" value="1"/>
</dbReference>
<dbReference type="CDD" id="cd03028">
    <property type="entry name" value="GRX_PICOT_like"/>
    <property type="match status" value="1"/>
</dbReference>
<dbReference type="Pfam" id="PF00462">
    <property type="entry name" value="Glutaredoxin"/>
    <property type="match status" value="1"/>
</dbReference>
<dbReference type="GO" id="GO:0046872">
    <property type="term" value="F:metal ion binding"/>
    <property type="evidence" value="ECO:0007669"/>
    <property type="project" value="UniProtKB-KW"/>
</dbReference>
<evidence type="ECO:0000256" key="7">
    <source>
        <dbReference type="ARBA" id="ARBA00023284"/>
    </source>
</evidence>
<gene>
    <name evidence="11" type="primary">grxD</name>
    <name evidence="11" type="synonym">ydhD</name>
    <name evidence="11" type="ordered locus">BVAF_370</name>
</gene>
<dbReference type="STRING" id="859654.BVAF_370"/>
<name>E8Q669_BLOVB</name>
<evidence type="ECO:0000256" key="3">
    <source>
        <dbReference type="ARBA" id="ARBA00022714"/>
    </source>
</evidence>